<dbReference type="PROSITE" id="PS50041">
    <property type="entry name" value="C_TYPE_LECTIN_2"/>
    <property type="match status" value="2"/>
</dbReference>
<dbReference type="SUPFAM" id="SSF56436">
    <property type="entry name" value="C-type lectin-like"/>
    <property type="match status" value="4"/>
</dbReference>
<dbReference type="InterPro" id="IPR052309">
    <property type="entry name" value="C-type_Lectin_Domain_Fam1"/>
</dbReference>
<feature type="coiled-coil region" evidence="4">
    <location>
        <begin position="606"/>
        <end position="633"/>
    </location>
</feature>
<evidence type="ECO:0000256" key="3">
    <source>
        <dbReference type="ARBA" id="ARBA00023180"/>
    </source>
</evidence>
<evidence type="ECO:0000313" key="8">
    <source>
        <dbReference type="EMBL" id="KAF3843482.1"/>
    </source>
</evidence>
<keyword evidence="9" id="KW-1185">Reference proteome</keyword>
<organism evidence="8 9">
    <name type="scientific">Dissostichus mawsoni</name>
    <name type="common">Antarctic cod</name>
    <dbReference type="NCBI Taxonomy" id="36200"/>
    <lineage>
        <taxon>Eukaryota</taxon>
        <taxon>Metazoa</taxon>
        <taxon>Chordata</taxon>
        <taxon>Craniata</taxon>
        <taxon>Vertebrata</taxon>
        <taxon>Euteleostomi</taxon>
        <taxon>Actinopterygii</taxon>
        <taxon>Neopterygii</taxon>
        <taxon>Teleostei</taxon>
        <taxon>Neoteleostei</taxon>
        <taxon>Acanthomorphata</taxon>
        <taxon>Eupercaria</taxon>
        <taxon>Perciformes</taxon>
        <taxon>Notothenioidei</taxon>
        <taxon>Nototheniidae</taxon>
        <taxon>Dissostichus</taxon>
    </lineage>
</organism>
<evidence type="ECO:0000256" key="2">
    <source>
        <dbReference type="ARBA" id="ARBA00023157"/>
    </source>
</evidence>
<feature type="domain" description="C-type lectin" evidence="7">
    <location>
        <begin position="856"/>
        <end position="942"/>
    </location>
</feature>
<dbReference type="PANTHER" id="PTHR46490:SF6">
    <property type="entry name" value="ASIALOGLYCOPROTEIN RECEPTOR 1-LIKE-RELATED"/>
    <property type="match status" value="1"/>
</dbReference>
<dbReference type="Pfam" id="PF00059">
    <property type="entry name" value="Lectin_C"/>
    <property type="match status" value="2"/>
</dbReference>
<dbReference type="AlphaFoldDB" id="A0A7J5Y222"/>
<keyword evidence="6" id="KW-0472">Membrane</keyword>
<keyword evidence="6" id="KW-1133">Transmembrane helix</keyword>
<keyword evidence="2" id="KW-1015">Disulfide bond</keyword>
<name>A0A7J5Y222_DISMA</name>
<dbReference type="InterPro" id="IPR001304">
    <property type="entry name" value="C-type_lectin-like"/>
</dbReference>
<sequence>MEEIYVNLDDVKPLSSRSSTKQEGKGQSDRVSCGFWIYYTHWFSLFRSQEISPASVLGLGLLVVFLLAGLIGLAVHHHNSVGGAAADLSAVKANLTERLQARDQLLYSVTEERDGLNANLTEKTRERKRVLQDGGCSVVSVISSLRRKLLGNKADKTAEPEEQIWYWGKPPDNGNGDPKWGEEDCACLEALRAVNSSTSCARLSLIPFKVLHRLHCSKAKLSRIYPDRLDDRFDRCSQAPCDLTHMFWLCPKLSSFWQSFYECISEIVGLKFSPSPHVAIFGRPPDEINMTNTQTNVIAFTSLIARRKILLLWKSPLPPSFKMWLGDTMSLLKLEKIMFTLRGSSDKFYAHWRPLISYVDPMEEIYVNVDDVKTLSSRSTIQEGPRRFPPASVLVLGLLSVFLLAGLIGLAVHYHNSVGGAAERLQASDQLINQLKANLTEKTREVDRLQSLMDKASWEQSRQLQSQRSRSGVVDSKEEQRRGGDLEMGGWISTESDVLETGEPNNGGGDPQVGEEDCAQIYPLNKRWNDRSCEDDLHWISMEEIYVNVDDIKPLSSRSSAKQEGPRRLLRASVLGLGLLSVFLLAGLIGLAVHYHNSVGGAAERLQARDQLINQLKANLTEKTREVDRLQSLMDKAKTCPEGWRMVGCSCYLLSTEKASWEQSRDNCTGRGADLVIVDSYEEQKIYDNAVDVKTLSSRSSAKQEGKSVSRVHCGFWIYCITPWSSLCSGPRRFLRESVLGLGLLSVFLLAGLIGLAVHCESEQYSAGKDAHLTKHPSFFYFSPRAKTFILVCVSMIASDHNSVGVAAADLSAVKANLTERLQASHQLINQLKANLTKKTKEVDRLQSLMAGWRKFGSSFYLLSTEKASGNKADNCRARGADLVVVDSKEEQEFITNMKIEEDTWIGLSDREEEGTWKWVDGSPLNLTRFLRVSDLGLGLPSVFLLAGLIGLAVHYHNSVGGAAERLQARDQLINQLKANLTERLQARDQLINQLKANLTEKTREVDRLQSLMDKPKTCPAGWRKFGCSCYLLSTEKASWEQSRQNCRARGADLVIVDSYEEQEFITSMIKEQTWIGLNDINQEGTWKWVDGAPLTLKMFSSACYHLSKATGSWQKGREECRDSGADLVVIGSAEEQ</sequence>
<comment type="caution">
    <text evidence="8">The sequence shown here is derived from an EMBL/GenBank/DDBJ whole genome shotgun (WGS) entry which is preliminary data.</text>
</comment>
<feature type="region of interest" description="Disordered" evidence="5">
    <location>
        <begin position="460"/>
        <end position="489"/>
    </location>
</feature>
<reference evidence="8 9" key="1">
    <citation type="submission" date="2020-03" db="EMBL/GenBank/DDBJ databases">
        <title>Dissostichus mawsoni Genome sequencing and assembly.</title>
        <authorList>
            <person name="Park H."/>
        </authorList>
    </citation>
    <scope>NUCLEOTIDE SEQUENCE [LARGE SCALE GENOMIC DNA]</scope>
    <source>
        <strain evidence="8">DM0001</strain>
        <tissue evidence="8">Muscle</tissue>
    </source>
</reference>
<feature type="transmembrane region" description="Helical" evidence="6">
    <location>
        <begin position="391"/>
        <end position="414"/>
    </location>
</feature>
<dbReference type="InterPro" id="IPR016186">
    <property type="entry name" value="C-type_lectin-like/link_sf"/>
</dbReference>
<evidence type="ECO:0000256" key="5">
    <source>
        <dbReference type="SAM" id="MobiDB-lite"/>
    </source>
</evidence>
<feature type="compositionally biased region" description="Low complexity" evidence="5">
    <location>
        <begin position="460"/>
        <end position="471"/>
    </location>
</feature>
<evidence type="ECO:0000256" key="4">
    <source>
        <dbReference type="SAM" id="Coils"/>
    </source>
</evidence>
<evidence type="ECO:0000256" key="1">
    <source>
        <dbReference type="ARBA" id="ARBA00022734"/>
    </source>
</evidence>
<evidence type="ECO:0000256" key="6">
    <source>
        <dbReference type="SAM" id="Phobius"/>
    </source>
</evidence>
<feature type="transmembrane region" description="Helical" evidence="6">
    <location>
        <begin position="572"/>
        <end position="595"/>
    </location>
</feature>
<gene>
    <name evidence="8" type="ORF">F7725_002331</name>
</gene>
<feature type="coiled-coil region" evidence="4">
    <location>
        <begin position="974"/>
        <end position="1012"/>
    </location>
</feature>
<feature type="coiled-coil region" evidence="4">
    <location>
        <begin position="815"/>
        <end position="849"/>
    </location>
</feature>
<feature type="coiled-coil region" evidence="4">
    <location>
        <begin position="425"/>
        <end position="459"/>
    </location>
</feature>
<keyword evidence="4" id="KW-0175">Coiled coil</keyword>
<dbReference type="CDD" id="cd03590">
    <property type="entry name" value="CLECT_DC-SIGN_like"/>
    <property type="match status" value="1"/>
</dbReference>
<dbReference type="Gene3D" id="3.10.100.10">
    <property type="entry name" value="Mannose-Binding Protein A, subunit A"/>
    <property type="match status" value="4"/>
</dbReference>
<keyword evidence="6" id="KW-0812">Transmembrane</keyword>
<feature type="transmembrane region" description="Helical" evidence="6">
    <location>
        <begin position="54"/>
        <end position="75"/>
    </location>
</feature>
<dbReference type="GO" id="GO:0030246">
    <property type="term" value="F:carbohydrate binding"/>
    <property type="evidence" value="ECO:0007669"/>
    <property type="project" value="UniProtKB-KW"/>
</dbReference>
<dbReference type="PANTHER" id="PTHR46490">
    <property type="entry name" value="C-TYPE LECTIN DOMAIN FAMILY 12 MEMBER A-RELATED"/>
    <property type="match status" value="1"/>
</dbReference>
<keyword evidence="1" id="KW-0430">Lectin</keyword>
<dbReference type="OrthoDB" id="6133475at2759"/>
<dbReference type="Proteomes" id="UP000518266">
    <property type="component" value="Unassembled WGS sequence"/>
</dbReference>
<proteinExistence type="predicted"/>
<evidence type="ECO:0000313" key="9">
    <source>
        <dbReference type="Proteomes" id="UP000518266"/>
    </source>
</evidence>
<dbReference type="EMBL" id="JAAKFY010000018">
    <property type="protein sequence ID" value="KAF3843482.1"/>
    <property type="molecule type" value="Genomic_DNA"/>
</dbReference>
<dbReference type="InterPro" id="IPR033989">
    <property type="entry name" value="CD209-like_CTLD"/>
</dbReference>
<feature type="non-terminal residue" evidence="8">
    <location>
        <position position="1137"/>
    </location>
</feature>
<dbReference type="SMART" id="SM00034">
    <property type="entry name" value="CLECT"/>
    <property type="match status" value="3"/>
</dbReference>
<accession>A0A7J5Y222</accession>
<protein>
    <recommendedName>
        <fullName evidence="7">C-type lectin domain-containing protein</fullName>
    </recommendedName>
</protein>
<feature type="domain" description="C-type lectin" evidence="7">
    <location>
        <begin position="1026"/>
        <end position="1115"/>
    </location>
</feature>
<feature type="compositionally biased region" description="Basic and acidic residues" evidence="5">
    <location>
        <begin position="475"/>
        <end position="485"/>
    </location>
</feature>
<evidence type="ECO:0000259" key="7">
    <source>
        <dbReference type="PROSITE" id="PS50041"/>
    </source>
</evidence>
<dbReference type="InterPro" id="IPR016187">
    <property type="entry name" value="CTDL_fold"/>
</dbReference>
<keyword evidence="3" id="KW-0325">Glycoprotein</keyword>